<reference evidence="2" key="1">
    <citation type="submission" date="2020-05" db="EMBL/GenBank/DDBJ databases">
        <title>Mycena genomes resolve the evolution of fungal bioluminescence.</title>
        <authorList>
            <person name="Tsai I.J."/>
        </authorList>
    </citation>
    <scope>NUCLEOTIDE SEQUENCE</scope>
    <source>
        <strain evidence="2">160909Yilan</strain>
    </source>
</reference>
<sequence>MAGLEYNSTTGEPFLRLPAPFTNFIITPPRLSDAAPSVEIMTQPSVAKWMGPSILLEYNVDKATAWLTKLKAETDAATEELRATAQTRGPVSACPLRHLREVQTDGTEIFLGDVGIWRSSWPEVLDAEERARLVTENNARPAGDPEIAWHVSYYLAPSHQGRGLTTVAVKTLIKEFGIPWMRTKYLRSGVFQGNPASLRVLQKCGFEIVDTLVNHVEIGGEKTTVYLVELRVPDSMPL</sequence>
<proteinExistence type="predicted"/>
<dbReference type="InterPro" id="IPR016181">
    <property type="entry name" value="Acyl_CoA_acyltransferase"/>
</dbReference>
<dbReference type="SUPFAM" id="SSF55729">
    <property type="entry name" value="Acyl-CoA N-acyltransferases (Nat)"/>
    <property type="match status" value="1"/>
</dbReference>
<dbReference type="AlphaFoldDB" id="A0A8H7DE22"/>
<feature type="domain" description="N-acetyltransferase" evidence="1">
    <location>
        <begin position="94"/>
        <end position="233"/>
    </location>
</feature>
<organism evidence="2 3">
    <name type="scientific">Mycena sanguinolenta</name>
    <dbReference type="NCBI Taxonomy" id="230812"/>
    <lineage>
        <taxon>Eukaryota</taxon>
        <taxon>Fungi</taxon>
        <taxon>Dikarya</taxon>
        <taxon>Basidiomycota</taxon>
        <taxon>Agaricomycotina</taxon>
        <taxon>Agaricomycetes</taxon>
        <taxon>Agaricomycetidae</taxon>
        <taxon>Agaricales</taxon>
        <taxon>Marasmiineae</taxon>
        <taxon>Mycenaceae</taxon>
        <taxon>Mycena</taxon>
    </lineage>
</organism>
<dbReference type="GO" id="GO:0016747">
    <property type="term" value="F:acyltransferase activity, transferring groups other than amino-acyl groups"/>
    <property type="evidence" value="ECO:0007669"/>
    <property type="project" value="InterPro"/>
</dbReference>
<evidence type="ECO:0000259" key="1">
    <source>
        <dbReference type="PROSITE" id="PS51186"/>
    </source>
</evidence>
<dbReference type="PANTHER" id="PTHR43328:SF1">
    <property type="entry name" value="N-ACETYLTRANSFERASE DOMAIN-CONTAINING PROTEIN"/>
    <property type="match status" value="1"/>
</dbReference>
<dbReference type="Gene3D" id="3.40.630.30">
    <property type="match status" value="1"/>
</dbReference>
<dbReference type="EMBL" id="JACAZH010000004">
    <property type="protein sequence ID" value="KAF7370960.1"/>
    <property type="molecule type" value="Genomic_DNA"/>
</dbReference>
<dbReference type="PANTHER" id="PTHR43328">
    <property type="entry name" value="ACETYLTRANSFERASE-RELATED"/>
    <property type="match status" value="1"/>
</dbReference>
<protein>
    <submittedName>
        <fullName evidence="2">Gnat family</fullName>
    </submittedName>
</protein>
<evidence type="ECO:0000313" key="2">
    <source>
        <dbReference type="EMBL" id="KAF7370960.1"/>
    </source>
</evidence>
<accession>A0A8H7DE22</accession>
<name>A0A8H7DE22_9AGAR</name>
<comment type="caution">
    <text evidence="2">The sequence shown here is derived from an EMBL/GenBank/DDBJ whole genome shotgun (WGS) entry which is preliminary data.</text>
</comment>
<dbReference type="Proteomes" id="UP000623467">
    <property type="component" value="Unassembled WGS sequence"/>
</dbReference>
<dbReference type="InterPro" id="IPR000182">
    <property type="entry name" value="GNAT_dom"/>
</dbReference>
<keyword evidence="3" id="KW-1185">Reference proteome</keyword>
<evidence type="ECO:0000313" key="3">
    <source>
        <dbReference type="Proteomes" id="UP000623467"/>
    </source>
</evidence>
<dbReference type="OrthoDB" id="630895at2759"/>
<dbReference type="PROSITE" id="PS51186">
    <property type="entry name" value="GNAT"/>
    <property type="match status" value="1"/>
</dbReference>
<dbReference type="Pfam" id="PF13302">
    <property type="entry name" value="Acetyltransf_3"/>
    <property type="match status" value="1"/>
</dbReference>
<gene>
    <name evidence="2" type="ORF">MSAN_00730000</name>
</gene>